<evidence type="ECO:0000256" key="1">
    <source>
        <dbReference type="SAM" id="Phobius"/>
    </source>
</evidence>
<dbReference type="Proteomes" id="UP000494040">
    <property type="component" value="Unassembled WGS sequence"/>
</dbReference>
<keyword evidence="1" id="KW-0812">Transmembrane</keyword>
<keyword evidence="1" id="KW-0472">Membrane</keyword>
<dbReference type="KEGG" id="clec:106661532"/>
<feature type="transmembrane region" description="Helical" evidence="1">
    <location>
        <begin position="209"/>
        <end position="233"/>
    </location>
</feature>
<dbReference type="AlphaFoldDB" id="A0A8I6R8I1"/>
<keyword evidence="1" id="KW-1133">Transmembrane helix</keyword>
<evidence type="ECO:0000313" key="2">
    <source>
        <dbReference type="EnsemblMetazoa" id="XP_014240483.1"/>
    </source>
</evidence>
<sequence length="246" mass="28676">MFKKTTRVTWEREYIEEEIERKQSMKKWYKYTNPYPDYRLGLLQMWFSFGAIWVTQLRYRTRNTRCIRLSLAIVIPFFLINGFLFTATSVLKAFNLKLWINILSYNTSQSEFYWGIGIVGIILIIVSLHGMYGIYGHRIWSSKVFTVMTFIYGQASLTVSASWLLLLQIESSKSFLNKSENMPEVSPYNGTESDEEFLDKFRDNQALNVIVEIVFSLSIVFIVAGILSAVLLIRDNNKKGFVELKS</sequence>
<keyword evidence="3" id="KW-1185">Reference proteome</keyword>
<reference evidence="2" key="1">
    <citation type="submission" date="2022-01" db="UniProtKB">
        <authorList>
            <consortium name="EnsemblMetazoa"/>
        </authorList>
    </citation>
    <scope>IDENTIFICATION</scope>
</reference>
<accession>A0A8I6R8I1</accession>
<feature type="transmembrane region" description="Helical" evidence="1">
    <location>
        <begin position="69"/>
        <end position="92"/>
    </location>
</feature>
<dbReference type="GeneID" id="106661532"/>
<dbReference type="RefSeq" id="XP_014240483.1">
    <property type="nucleotide sequence ID" value="XM_014384997.2"/>
</dbReference>
<feature type="transmembrane region" description="Helical" evidence="1">
    <location>
        <begin position="144"/>
        <end position="166"/>
    </location>
</feature>
<feature type="transmembrane region" description="Helical" evidence="1">
    <location>
        <begin position="112"/>
        <end position="132"/>
    </location>
</feature>
<evidence type="ECO:0000313" key="3">
    <source>
        <dbReference type="Proteomes" id="UP000494040"/>
    </source>
</evidence>
<proteinExistence type="predicted"/>
<organism evidence="2 3">
    <name type="scientific">Cimex lectularius</name>
    <name type="common">Bed bug</name>
    <name type="synonym">Acanthia lectularia</name>
    <dbReference type="NCBI Taxonomy" id="79782"/>
    <lineage>
        <taxon>Eukaryota</taxon>
        <taxon>Metazoa</taxon>
        <taxon>Ecdysozoa</taxon>
        <taxon>Arthropoda</taxon>
        <taxon>Hexapoda</taxon>
        <taxon>Insecta</taxon>
        <taxon>Pterygota</taxon>
        <taxon>Neoptera</taxon>
        <taxon>Paraneoptera</taxon>
        <taxon>Hemiptera</taxon>
        <taxon>Heteroptera</taxon>
        <taxon>Panheteroptera</taxon>
        <taxon>Cimicomorpha</taxon>
        <taxon>Cimicidae</taxon>
        <taxon>Cimex</taxon>
    </lineage>
</organism>
<name>A0A8I6R8I1_CIMLE</name>
<dbReference type="EnsemblMetazoa" id="XM_014384997.2">
    <property type="protein sequence ID" value="XP_014240483.1"/>
    <property type="gene ID" value="LOC106661532"/>
</dbReference>
<protein>
    <submittedName>
        <fullName evidence="2">Uncharacterized protein</fullName>
    </submittedName>
</protein>